<comment type="caution">
    <text evidence="2">The sequence shown here is derived from an EMBL/GenBank/DDBJ whole genome shotgun (WGS) entry which is preliminary data.</text>
</comment>
<feature type="region of interest" description="Disordered" evidence="1">
    <location>
        <begin position="21"/>
        <end position="54"/>
    </location>
</feature>
<feature type="region of interest" description="Disordered" evidence="1">
    <location>
        <begin position="361"/>
        <end position="402"/>
    </location>
</feature>
<feature type="compositionally biased region" description="Low complexity" evidence="1">
    <location>
        <begin position="163"/>
        <end position="178"/>
    </location>
</feature>
<sequence>MMPITSYTPVGMPGNTPPCSMPSAMFATGMLTPHGQPQPLHSGPGHQQPSVQQQQQQLVFSGAPGNFFLAQSSAVGAPPMGAPLMLAPGQANSGGTFMVAQPMPSSGVPGAPMATSAPPNCIIRLPDGRLVMSATAPTPVGFNPSTMSRLPGAPTAYYSVPMSSGPPGNGNSPQQPQPAGTLLNPNPGQAFFIQVPSNPVSGFGGTMMTAVSTTSSMSFQSQPQSAGLLKPVQAISCVSSSPFSSRNPLLMPVAVSGPQTPCIMSPKTSGTSSPNTLGATTNQAVNTSLIQCTTTNPMDPQVISPKLCSMVGVSSASVQNFQAGGMTVACLPNGTYTTLAYSRPQTPTCLQTSCTTPGINGPMPLAPTPPMVGSVQAQRKTSVSRPSSRPQLSPSSTVADSTEVLRRLDEQIILHQNTPNPSEAQTAKLKQLIEARNQLAKTMAATGTARPADSSSLATGNRRPPWPQVPVISPSLRRELLNMLAKNNLLPSAVNPASADTFVVEFRLNQQQYRLRLTRAQKADMERLLYSVRSQRQAEILTVLQQEQNRFLSSRPRISVAPVALTTVVTTTCSAAPRMLVSPSSSVSVTGVSSQAPTFGSTPNLVTQQVRLQTPIQSFAPNHQTTMGMQPHTFGQTAAPGLRLVATRPVLQPATGLAGSLIRGPMNPAVSGLCNPTGTPVVTNNTAAVSTHPMMGVVTALAMPPMASQGPGTQIFASSLGSSGSATVVPHAISTMPVSGPAVVPGTLGNSTTGAPGPGLFLSSFPPSMSGSQTFVMQQSVMVPSSTGSMPLPANCTLIQQPPTSNQSAPLQPGGVPQTAPVQLKQAQTQSTHIQPQQSQLTIPQPIRTTTPVRTSTSPPGRAALGLSLQQAARLSRMRAYLSHDLKSAVEKPSSMDICFETPPLPTELLQNLASYHVLRDADNTDEALEKVERVLDTSIGLLFERKRQTIQAVDALLFKQTMEQFQPPVEDRLLLSQMALDLERDVLALEKQDFSEVLAETDETGSAKVPRTNLNSNLIQDTELLDLDTDQKPIYLRHSTSLLPAVWQSMLGSLAFLRPLAFDASGCAKYASIDLPSAPNDSQSQTSESKHESGKPENGLVNAELSCDPDERNEDHTLTCAAPKDTSDCDSRARTHEDDDVDAMSDDVEADLLLGLDTRQSRGSVSVDPLVVTNGGQRCGSSGVGLCKRGRDKCVAFEETYNLWQEFMREEGIDIDMEDGNEDDDDGLGADALDTSLDSNLGSMLPGNSTRESQRGSDNGAGSMTVGMQHSEDPDIDAAIRSILSTTN</sequence>
<feature type="region of interest" description="Disordered" evidence="1">
    <location>
        <begin position="1217"/>
        <end position="1278"/>
    </location>
</feature>
<organism evidence="2 3">
    <name type="scientific">Fasciola gigantica</name>
    <name type="common">Giant liver fluke</name>
    <dbReference type="NCBI Taxonomy" id="46835"/>
    <lineage>
        <taxon>Eukaryota</taxon>
        <taxon>Metazoa</taxon>
        <taxon>Spiralia</taxon>
        <taxon>Lophotrochozoa</taxon>
        <taxon>Platyhelminthes</taxon>
        <taxon>Trematoda</taxon>
        <taxon>Digenea</taxon>
        <taxon>Plagiorchiida</taxon>
        <taxon>Echinostomata</taxon>
        <taxon>Echinostomatoidea</taxon>
        <taxon>Fasciolidae</taxon>
        <taxon>Fasciola</taxon>
    </lineage>
</organism>
<evidence type="ECO:0000256" key="1">
    <source>
        <dbReference type="SAM" id="MobiDB-lite"/>
    </source>
</evidence>
<feature type="region of interest" description="Disordered" evidence="1">
    <location>
        <begin position="446"/>
        <end position="470"/>
    </location>
</feature>
<feature type="compositionally biased region" description="Low complexity" evidence="1">
    <location>
        <begin position="383"/>
        <end position="396"/>
    </location>
</feature>
<reference evidence="2 3" key="1">
    <citation type="submission" date="2019-04" db="EMBL/GenBank/DDBJ databases">
        <title>Annotation for the trematode Fasciola gigantica.</title>
        <authorList>
            <person name="Choi Y.-J."/>
        </authorList>
    </citation>
    <scope>NUCLEOTIDE SEQUENCE [LARGE SCALE GENOMIC DNA]</scope>
    <source>
        <strain evidence="2">Uganda_cow_1</strain>
    </source>
</reference>
<accession>A0A504YNL2</accession>
<gene>
    <name evidence="2" type="ORF">FGIG_03143</name>
</gene>
<name>A0A504YNL2_FASGI</name>
<dbReference type="EMBL" id="SUNJ01010756">
    <property type="protein sequence ID" value="TPP59410.1"/>
    <property type="molecule type" value="Genomic_DNA"/>
</dbReference>
<dbReference type="OrthoDB" id="6254394at2759"/>
<feature type="compositionally biased region" description="Polar residues" evidence="1">
    <location>
        <begin position="1237"/>
        <end position="1269"/>
    </location>
</feature>
<proteinExistence type="predicted"/>
<dbReference type="STRING" id="46835.A0A504YNL2"/>
<feature type="compositionally biased region" description="Acidic residues" evidence="1">
    <location>
        <begin position="1217"/>
        <end position="1229"/>
    </location>
</feature>
<feature type="region of interest" description="Disordered" evidence="1">
    <location>
        <begin position="158"/>
        <end position="182"/>
    </location>
</feature>
<feature type="compositionally biased region" description="Basic and acidic residues" evidence="1">
    <location>
        <begin position="1126"/>
        <end position="1138"/>
    </location>
</feature>
<evidence type="ECO:0000313" key="2">
    <source>
        <dbReference type="EMBL" id="TPP59410.1"/>
    </source>
</evidence>
<evidence type="ECO:0000313" key="3">
    <source>
        <dbReference type="Proteomes" id="UP000316759"/>
    </source>
</evidence>
<feature type="region of interest" description="Disordered" evidence="1">
    <location>
        <begin position="1076"/>
        <end position="1141"/>
    </location>
</feature>
<keyword evidence="3" id="KW-1185">Reference proteome</keyword>
<dbReference type="Proteomes" id="UP000316759">
    <property type="component" value="Unassembled WGS sequence"/>
</dbReference>
<protein>
    <submittedName>
        <fullName evidence="2">Uncharacterized protein</fullName>
    </submittedName>
</protein>